<accession>A8Q5N7</accession>
<dbReference type="GO" id="GO:0033617">
    <property type="term" value="P:mitochondrial respiratory chain complex IV assembly"/>
    <property type="evidence" value="ECO:0007669"/>
    <property type="project" value="UniProtKB-UniRule"/>
</dbReference>
<dbReference type="PANTHER" id="PTHR15642:SF3">
    <property type="entry name" value="CYTOCHROME C OXIDASE ASSEMBLY FACTOR 3 HOMOLOG, MITOCHONDRIAL"/>
    <property type="match status" value="1"/>
</dbReference>
<gene>
    <name evidence="11" type="ORF">MGL_2799</name>
</gene>
<feature type="domain" description="Cytochrome c oxidase assembly factor 3 mitochondrial coiled-coil" evidence="10">
    <location>
        <begin position="52"/>
        <end position="92"/>
    </location>
</feature>
<evidence type="ECO:0000256" key="2">
    <source>
        <dbReference type="ARBA" id="ARBA00004304"/>
    </source>
</evidence>
<reference evidence="11 12" key="1">
    <citation type="journal article" date="2007" name="Proc. Natl. Acad. Sci. U.S.A.">
        <title>Dandruff-associated Malassezia genomes reveal convergent and divergent virulence traits shared with plant and human fungal pathogens.</title>
        <authorList>
            <person name="Xu J."/>
            <person name="Saunders C.W."/>
            <person name="Hu P."/>
            <person name="Grant R.A."/>
            <person name="Boekhout T."/>
            <person name="Kuramae E.E."/>
            <person name="Kronstad J.W."/>
            <person name="Deangelis Y.M."/>
            <person name="Reeder N.L."/>
            <person name="Johnstone K.R."/>
            <person name="Leland M."/>
            <person name="Fieno A.M."/>
            <person name="Begley W.M."/>
            <person name="Sun Y."/>
            <person name="Lacey M.P."/>
            <person name="Chaudhary T."/>
            <person name="Keough T."/>
            <person name="Chu L."/>
            <person name="Sears R."/>
            <person name="Yuan B."/>
            <person name="Dawson T.L.Jr."/>
        </authorList>
    </citation>
    <scope>NUCLEOTIDE SEQUENCE [LARGE SCALE GENOMIC DNA]</scope>
    <source>
        <strain evidence="12">ATCC MYA-4612 / CBS 7966</strain>
    </source>
</reference>
<evidence type="ECO:0000259" key="10">
    <source>
        <dbReference type="Pfam" id="PF09813"/>
    </source>
</evidence>
<comment type="function">
    <text evidence="1 9">Required for assembly of cytochrome c oxidase (complex IV).</text>
</comment>
<name>A8Q5N7_MALGO</name>
<protein>
    <recommendedName>
        <fullName evidence="9">Cytochrome c oxidase assembly factor 3</fullName>
    </recommendedName>
</protein>
<dbReference type="EMBL" id="AAYY01000010">
    <property type="protein sequence ID" value="EDP42599.1"/>
    <property type="molecule type" value="Genomic_DNA"/>
</dbReference>
<evidence type="ECO:0000256" key="5">
    <source>
        <dbReference type="ARBA" id="ARBA00022692"/>
    </source>
</evidence>
<dbReference type="KEGG" id="mgl:MGL_2799"/>
<dbReference type="GO" id="GO:0005743">
    <property type="term" value="C:mitochondrial inner membrane"/>
    <property type="evidence" value="ECO:0007669"/>
    <property type="project" value="UniProtKB-UniRule"/>
</dbReference>
<organism evidence="11 12">
    <name type="scientific">Malassezia globosa (strain ATCC MYA-4612 / CBS 7966)</name>
    <name type="common">Dandruff-associated fungus</name>
    <dbReference type="NCBI Taxonomy" id="425265"/>
    <lineage>
        <taxon>Eukaryota</taxon>
        <taxon>Fungi</taxon>
        <taxon>Dikarya</taxon>
        <taxon>Basidiomycota</taxon>
        <taxon>Ustilaginomycotina</taxon>
        <taxon>Malasseziomycetes</taxon>
        <taxon>Malasseziales</taxon>
        <taxon>Malasseziaceae</taxon>
        <taxon>Malassezia</taxon>
    </lineage>
</organism>
<dbReference type="GeneID" id="5854120"/>
<dbReference type="Pfam" id="PF09813">
    <property type="entry name" value="Coa3_cc"/>
    <property type="match status" value="1"/>
</dbReference>
<evidence type="ECO:0000256" key="4">
    <source>
        <dbReference type="ARBA" id="ARBA00011351"/>
    </source>
</evidence>
<keyword evidence="9" id="KW-0999">Mitochondrion inner membrane</keyword>
<keyword evidence="7 9" id="KW-0496">Mitochondrion</keyword>
<dbReference type="AlphaFoldDB" id="A8Q5N7"/>
<dbReference type="RefSeq" id="XP_001729813.1">
    <property type="nucleotide sequence ID" value="XM_001729761.1"/>
</dbReference>
<evidence type="ECO:0000313" key="12">
    <source>
        <dbReference type="Proteomes" id="UP000008837"/>
    </source>
</evidence>
<comment type="subunit">
    <text evidence="4 9">Component of 250-400 kDa complexes called cytochrome oxidase assembly intermediates or COA complexes.</text>
</comment>
<keyword evidence="6 9" id="KW-1133">Transmembrane helix</keyword>
<comment type="caution">
    <text evidence="11">The sequence shown here is derived from an EMBL/GenBank/DDBJ whole genome shotgun (WGS) entry which is preliminary data.</text>
</comment>
<dbReference type="PANTHER" id="PTHR15642">
    <property type="entry name" value="CYTOCHROME C OXIDASE ASSEMBLY FACTOR 3, MITOCHONDRIAL"/>
    <property type="match status" value="1"/>
</dbReference>
<dbReference type="OMA" id="IERHDIG"/>
<keyword evidence="8 9" id="KW-0472">Membrane</keyword>
<dbReference type="VEuPathDB" id="FungiDB:MGL_2799"/>
<dbReference type="STRING" id="425265.A8Q5N7"/>
<dbReference type="OrthoDB" id="10018333at2759"/>
<evidence type="ECO:0000256" key="1">
    <source>
        <dbReference type="ARBA" id="ARBA00003064"/>
    </source>
</evidence>
<comment type="subcellular location">
    <subcellularLocation>
        <location evidence="2">Mitochondrion membrane</location>
        <topology evidence="2">Single-pass membrane protein</topology>
    </subcellularLocation>
</comment>
<keyword evidence="12" id="KW-1185">Reference proteome</keyword>
<evidence type="ECO:0000256" key="6">
    <source>
        <dbReference type="ARBA" id="ARBA00022989"/>
    </source>
</evidence>
<evidence type="ECO:0000256" key="3">
    <source>
        <dbReference type="ARBA" id="ARBA00007035"/>
    </source>
</evidence>
<dbReference type="InterPro" id="IPR018628">
    <property type="entry name" value="Coa3_CC"/>
</dbReference>
<proteinExistence type="inferred from homology"/>
<evidence type="ECO:0000256" key="7">
    <source>
        <dbReference type="ARBA" id="ARBA00023128"/>
    </source>
</evidence>
<dbReference type="InterPro" id="IPR041752">
    <property type="entry name" value="Coa3"/>
</dbReference>
<evidence type="ECO:0000256" key="9">
    <source>
        <dbReference type="RuleBase" id="RU367056"/>
    </source>
</evidence>
<sequence length="172" mass="19172">MLILARRALSTARWLHTGALRTSVPRMNETVREVEQAHKTYFRQKAGDSAGFRRARKPYRLVNLLSMLAICTFAGGVYAYSILMVEQDDFSDLENFRVTPLVNETHAKPDSSLSQPPVSLEADRPIERHDIGTGWKDALRNRFGSLLGRSDSASVSNIPNATTGPLMNKKAI</sequence>
<feature type="transmembrane region" description="Helical" evidence="9">
    <location>
        <begin position="61"/>
        <end position="83"/>
    </location>
</feature>
<evidence type="ECO:0000256" key="8">
    <source>
        <dbReference type="ARBA" id="ARBA00023136"/>
    </source>
</evidence>
<keyword evidence="5 9" id="KW-0812">Transmembrane</keyword>
<comment type="similarity">
    <text evidence="3 9">Belongs to the COA3 family.</text>
</comment>
<evidence type="ECO:0000313" key="11">
    <source>
        <dbReference type="EMBL" id="EDP42599.1"/>
    </source>
</evidence>
<dbReference type="Proteomes" id="UP000008837">
    <property type="component" value="Unassembled WGS sequence"/>
</dbReference>
<dbReference type="InParanoid" id="A8Q5N7"/>